<evidence type="ECO:0000313" key="4">
    <source>
        <dbReference type="Proteomes" id="UP000247409"/>
    </source>
</evidence>
<comment type="caution">
    <text evidence="3">The sequence shown here is derived from an EMBL/GenBank/DDBJ whole genome shotgun (WGS) entry which is preliminary data.</text>
</comment>
<name>A0A2V3IY93_9FLOR</name>
<dbReference type="InterPro" id="IPR004827">
    <property type="entry name" value="bZIP"/>
</dbReference>
<proteinExistence type="predicted"/>
<organism evidence="3 4">
    <name type="scientific">Gracilariopsis chorda</name>
    <dbReference type="NCBI Taxonomy" id="448386"/>
    <lineage>
        <taxon>Eukaryota</taxon>
        <taxon>Rhodophyta</taxon>
        <taxon>Florideophyceae</taxon>
        <taxon>Rhodymeniophycidae</taxon>
        <taxon>Gracilariales</taxon>
        <taxon>Gracilariaceae</taxon>
        <taxon>Gracilariopsis</taxon>
    </lineage>
</organism>
<feature type="region of interest" description="Disordered" evidence="1">
    <location>
        <begin position="499"/>
        <end position="523"/>
    </location>
</feature>
<reference evidence="3 4" key="1">
    <citation type="journal article" date="2018" name="Mol. Biol. Evol.">
        <title>Analysis of the draft genome of the red seaweed Gracilariopsis chorda provides insights into genome size evolution in Rhodophyta.</title>
        <authorList>
            <person name="Lee J."/>
            <person name="Yang E.C."/>
            <person name="Graf L."/>
            <person name="Yang J.H."/>
            <person name="Qiu H."/>
            <person name="Zel Zion U."/>
            <person name="Chan C.X."/>
            <person name="Stephens T.G."/>
            <person name="Weber A.P.M."/>
            <person name="Boo G.H."/>
            <person name="Boo S.M."/>
            <person name="Kim K.M."/>
            <person name="Shin Y."/>
            <person name="Jung M."/>
            <person name="Lee S.J."/>
            <person name="Yim H.S."/>
            <person name="Lee J.H."/>
            <person name="Bhattacharya D."/>
            <person name="Yoon H.S."/>
        </authorList>
    </citation>
    <scope>NUCLEOTIDE SEQUENCE [LARGE SCALE GENOMIC DNA]</scope>
    <source>
        <strain evidence="3 4">SKKU-2015</strain>
        <tissue evidence="3">Whole body</tissue>
    </source>
</reference>
<dbReference type="EMBL" id="NBIV01000030">
    <property type="protein sequence ID" value="PXF47035.1"/>
    <property type="molecule type" value="Genomic_DNA"/>
</dbReference>
<sequence>MNQLCVPIPPASDTQQILEDVFTLCRIPWIFEFIFNADPAADISMLLAPVQKRHALSARIFVNATETSSRYAHTFDFNKELMFYSIPAFSVEHITAGFCVEQPARSKAKDDLQCIRFVRDDTNGVFLHVSENERTGVTEVDCLTQKSSTRRTRVRMKFDCRSLRRVLRTANGILHPSDISSSLIYYNVSDERRTCPVCCDATAGACNCKLPLQRPSHPFDFRFEASNMQLYTGFYQGATVVRLWSVGHGSINATLQSGSVIQGELNPEITHRLHRMAMTDRLSKVKEHPMALVMPHATSALMNPAAHEALSALAEHVPDNGEIHVFDKTVHEEARMGSEVHDMQEPLLGAQHAAAEVERMAHVAHTDICAKALVGDSLFGAEADVGSGDLEDADTLMDANEVLGEMHNVCSSNGNEEANVVGEDVGRAEKNDVAPDACTSSGSLSSKRGVSWMNSEGAQALVCPGEEVSGSKGVCERVGVLEAIGDDGGALAGNVKSESMDMQPTGRRARAKQSSVEKEDEKGQRIVTEEERVEIRKKRNREAAARSNLKRKLRNEKVRKDLANLTQRAVKLRVREMMLRDENTRLRNEVRRAKLLVPN</sequence>
<gene>
    <name evidence="3" type="ORF">BWQ96_03225</name>
</gene>
<protein>
    <recommendedName>
        <fullName evidence="2">BZIP domain-containing protein</fullName>
    </recommendedName>
</protein>
<evidence type="ECO:0000313" key="3">
    <source>
        <dbReference type="EMBL" id="PXF47035.1"/>
    </source>
</evidence>
<dbReference type="Proteomes" id="UP000247409">
    <property type="component" value="Unassembled WGS sequence"/>
</dbReference>
<keyword evidence="4" id="KW-1185">Reference proteome</keyword>
<dbReference type="PROSITE" id="PS50217">
    <property type="entry name" value="BZIP"/>
    <property type="match status" value="1"/>
</dbReference>
<dbReference type="OrthoDB" id="10438949at2759"/>
<dbReference type="AlphaFoldDB" id="A0A2V3IY93"/>
<dbReference type="GO" id="GO:0003700">
    <property type="term" value="F:DNA-binding transcription factor activity"/>
    <property type="evidence" value="ECO:0007669"/>
    <property type="project" value="InterPro"/>
</dbReference>
<feature type="domain" description="BZIP" evidence="2">
    <location>
        <begin position="530"/>
        <end position="593"/>
    </location>
</feature>
<dbReference type="CDD" id="cd14686">
    <property type="entry name" value="bZIP"/>
    <property type="match status" value="1"/>
</dbReference>
<evidence type="ECO:0000256" key="1">
    <source>
        <dbReference type="SAM" id="MobiDB-lite"/>
    </source>
</evidence>
<accession>A0A2V3IY93</accession>
<evidence type="ECO:0000259" key="2">
    <source>
        <dbReference type="PROSITE" id="PS50217"/>
    </source>
</evidence>